<comment type="caution">
    <text evidence="2">The sequence shown here is derived from an EMBL/GenBank/DDBJ whole genome shotgun (WGS) entry which is preliminary data.</text>
</comment>
<accession>A0A0G0ZI01</accession>
<name>A0A0G0ZI01_9BACT</name>
<evidence type="ECO:0000313" key="3">
    <source>
        <dbReference type="Proteomes" id="UP000034753"/>
    </source>
</evidence>
<evidence type="ECO:0000256" key="1">
    <source>
        <dbReference type="SAM" id="SignalP"/>
    </source>
</evidence>
<dbReference type="EMBL" id="LCBN01000047">
    <property type="protein sequence ID" value="KKS12623.1"/>
    <property type="molecule type" value="Genomic_DNA"/>
</dbReference>
<reference evidence="2 3" key="1">
    <citation type="journal article" date="2015" name="Nature">
        <title>rRNA introns, odd ribosomes, and small enigmatic genomes across a large radiation of phyla.</title>
        <authorList>
            <person name="Brown C.T."/>
            <person name="Hug L.A."/>
            <person name="Thomas B.C."/>
            <person name="Sharon I."/>
            <person name="Castelle C.J."/>
            <person name="Singh A."/>
            <person name="Wilkins M.J."/>
            <person name="Williams K.H."/>
            <person name="Banfield J.F."/>
        </authorList>
    </citation>
    <scope>NUCLEOTIDE SEQUENCE [LARGE SCALE GENOMIC DNA]</scope>
</reference>
<keyword evidence="1" id="KW-0732">Signal</keyword>
<dbReference type="AlphaFoldDB" id="A0A0G0ZI01"/>
<feature type="signal peptide" evidence="1">
    <location>
        <begin position="1"/>
        <end position="26"/>
    </location>
</feature>
<gene>
    <name evidence="2" type="ORF">UU67_C0047G0005</name>
</gene>
<evidence type="ECO:0000313" key="2">
    <source>
        <dbReference type="EMBL" id="KKS12623.1"/>
    </source>
</evidence>
<feature type="chain" id="PRO_5002535732" evidence="1">
    <location>
        <begin position="27"/>
        <end position="160"/>
    </location>
</feature>
<sequence>MNIRKILAGAAASAIMLGSMAIPALAAPGGKDSPANDNPQNLYLYQKNTNWNIVWDGAWGKYNFKLSGEEISGVFNGHGLVPGTDYTLVEYNGWPSVTVIGSDVADAAGNVHVAGTANVGLGGEEAGKYKIWLVLSSDVSGGSLTGWHPGAYLFEHNLIP</sequence>
<dbReference type="Proteomes" id="UP000034753">
    <property type="component" value="Unassembled WGS sequence"/>
</dbReference>
<proteinExistence type="predicted"/>
<protein>
    <submittedName>
        <fullName evidence="2">Uncharacterized protein</fullName>
    </submittedName>
</protein>
<organism evidence="2 3">
    <name type="scientific">Candidatus Daviesbacteria bacterium GW2011_GWB1_41_5</name>
    <dbReference type="NCBI Taxonomy" id="1618429"/>
    <lineage>
        <taxon>Bacteria</taxon>
        <taxon>Candidatus Daviesiibacteriota</taxon>
    </lineage>
</organism>